<keyword evidence="2" id="KW-1185">Reference proteome</keyword>
<protein>
    <submittedName>
        <fullName evidence="1">12133_t:CDS:1</fullName>
    </submittedName>
</protein>
<proteinExistence type="predicted"/>
<evidence type="ECO:0000313" key="1">
    <source>
        <dbReference type="EMBL" id="CAG8518973.1"/>
    </source>
</evidence>
<name>A0ACA9LB75_9GLOM</name>
<evidence type="ECO:0000313" key="2">
    <source>
        <dbReference type="Proteomes" id="UP000789525"/>
    </source>
</evidence>
<dbReference type="EMBL" id="CAJVPT010005321">
    <property type="protein sequence ID" value="CAG8518973.1"/>
    <property type="molecule type" value="Genomic_DNA"/>
</dbReference>
<reference evidence="1" key="1">
    <citation type="submission" date="2021-06" db="EMBL/GenBank/DDBJ databases">
        <authorList>
            <person name="Kallberg Y."/>
            <person name="Tangrot J."/>
            <person name="Rosling A."/>
        </authorList>
    </citation>
    <scope>NUCLEOTIDE SEQUENCE</scope>
    <source>
        <strain evidence="1">CL356</strain>
    </source>
</reference>
<comment type="caution">
    <text evidence="1">The sequence shown here is derived from an EMBL/GenBank/DDBJ whole genome shotgun (WGS) entry which is preliminary data.</text>
</comment>
<gene>
    <name evidence="1" type="ORF">ACOLOM_LOCUS3567</name>
</gene>
<accession>A0ACA9LB75</accession>
<organism evidence="1 2">
    <name type="scientific">Acaulospora colombiana</name>
    <dbReference type="NCBI Taxonomy" id="27376"/>
    <lineage>
        <taxon>Eukaryota</taxon>
        <taxon>Fungi</taxon>
        <taxon>Fungi incertae sedis</taxon>
        <taxon>Mucoromycota</taxon>
        <taxon>Glomeromycotina</taxon>
        <taxon>Glomeromycetes</taxon>
        <taxon>Diversisporales</taxon>
        <taxon>Acaulosporaceae</taxon>
        <taxon>Acaulospora</taxon>
    </lineage>
</organism>
<sequence length="254" mass="29900">MAQESTTGRVIGSLQHEIEILKKEVADAKTKFHISKVARDRADRQVQDHAASHQTLQLEIESLKGMLERKERHLRELEESTKDRERKKHEMRMERDQSSTKLKQSEIRAVELEQKLVEALACKEQAEMQYNLLNNEMKTFKQRYVDDVELIKREYKELRGEMNSSAKELKEVVLNSGSRIEELTGKRQNDIKGLKTVHQQLKENHEKMINELIKEMKELKVEVENSNKKTDEHAEKVAYINNELTVKLKWLKNI</sequence>
<dbReference type="Proteomes" id="UP000789525">
    <property type="component" value="Unassembled WGS sequence"/>
</dbReference>